<dbReference type="PANTHER" id="PTHR31458:SF2">
    <property type="entry name" value="POLYGALACTURONASE 1 BETA-LIKE PROTEIN 2"/>
    <property type="match status" value="1"/>
</dbReference>
<gene>
    <name evidence="1" type="primary">PGL1</name>
    <name evidence="1" type="ORF">CFP56_037980</name>
</gene>
<dbReference type="InterPro" id="IPR051897">
    <property type="entry name" value="PG-associated_BURP"/>
</dbReference>
<sequence>MVSTQKPPNNLEDTGVKWNKKIQNTKSDLSCVPIEHRRLSEFLQTRRPELTLDSPPGLLLLAPSLEKHYKDLNFDGYVVRNFTNYRTDRLGGADSLKTYSSDRNLPVDSFRRYSRDSTGHKDKFNNYASNRNVVDQGFNGYATGFTGRSGEFVKSDSVNAGVGFFVNFWICGGGSLGGRLAVTCSGVRLGWLICVDWKGGGGEQKGIIYSGRGWCGFLSFANPPLLTVLQRSVL</sequence>
<name>A0AAW0LPA6_QUESU</name>
<comment type="caution">
    <text evidence="1">The sequence shown here is derived from an EMBL/GenBank/DDBJ whole genome shotgun (WGS) entry which is preliminary data.</text>
</comment>
<organism evidence="1 2">
    <name type="scientific">Quercus suber</name>
    <name type="common">Cork oak</name>
    <dbReference type="NCBI Taxonomy" id="58331"/>
    <lineage>
        <taxon>Eukaryota</taxon>
        <taxon>Viridiplantae</taxon>
        <taxon>Streptophyta</taxon>
        <taxon>Embryophyta</taxon>
        <taxon>Tracheophyta</taxon>
        <taxon>Spermatophyta</taxon>
        <taxon>Magnoliopsida</taxon>
        <taxon>eudicotyledons</taxon>
        <taxon>Gunneridae</taxon>
        <taxon>Pentapetalae</taxon>
        <taxon>rosids</taxon>
        <taxon>fabids</taxon>
        <taxon>Fagales</taxon>
        <taxon>Fagaceae</taxon>
        <taxon>Quercus</taxon>
    </lineage>
</organism>
<keyword evidence="2" id="KW-1185">Reference proteome</keyword>
<evidence type="ECO:0000313" key="1">
    <source>
        <dbReference type="EMBL" id="KAK7852761.1"/>
    </source>
</evidence>
<dbReference type="AlphaFoldDB" id="A0AAW0LPA6"/>
<dbReference type="Proteomes" id="UP000237347">
    <property type="component" value="Unassembled WGS sequence"/>
</dbReference>
<dbReference type="PANTHER" id="PTHR31458">
    <property type="entry name" value="POLYGALACTURONASE 1 BETA-LIKE PROTEIN 2"/>
    <property type="match status" value="1"/>
</dbReference>
<proteinExistence type="predicted"/>
<protein>
    <submittedName>
        <fullName evidence="1">Polygalacturonase 1 beta-like protein 1</fullName>
    </submittedName>
</protein>
<accession>A0AAW0LPA6</accession>
<evidence type="ECO:0000313" key="2">
    <source>
        <dbReference type="Proteomes" id="UP000237347"/>
    </source>
</evidence>
<reference evidence="1 2" key="1">
    <citation type="journal article" date="2018" name="Sci. Data">
        <title>The draft genome sequence of cork oak.</title>
        <authorList>
            <person name="Ramos A.M."/>
            <person name="Usie A."/>
            <person name="Barbosa P."/>
            <person name="Barros P.M."/>
            <person name="Capote T."/>
            <person name="Chaves I."/>
            <person name="Simoes F."/>
            <person name="Abreu I."/>
            <person name="Carrasquinho I."/>
            <person name="Faro C."/>
            <person name="Guimaraes J.B."/>
            <person name="Mendonca D."/>
            <person name="Nobrega F."/>
            <person name="Rodrigues L."/>
            <person name="Saibo N.J.M."/>
            <person name="Varela M.C."/>
            <person name="Egas C."/>
            <person name="Matos J."/>
            <person name="Miguel C.M."/>
            <person name="Oliveira M.M."/>
            <person name="Ricardo C.P."/>
            <person name="Goncalves S."/>
        </authorList>
    </citation>
    <scope>NUCLEOTIDE SEQUENCE [LARGE SCALE GENOMIC DNA]</scope>
    <source>
        <strain evidence="2">cv. HL8</strain>
    </source>
</reference>
<dbReference type="EMBL" id="PKMF04000072">
    <property type="protein sequence ID" value="KAK7852761.1"/>
    <property type="molecule type" value="Genomic_DNA"/>
</dbReference>